<keyword evidence="1" id="KW-0472">Membrane</keyword>
<evidence type="ECO:0000313" key="2">
    <source>
        <dbReference type="EMBL" id="SFP07684.1"/>
    </source>
</evidence>
<reference evidence="2 3" key="1">
    <citation type="submission" date="2016-10" db="EMBL/GenBank/DDBJ databases">
        <authorList>
            <person name="Varghese N."/>
            <person name="Submissions S."/>
        </authorList>
    </citation>
    <scope>NUCLEOTIDE SEQUENCE [LARGE SCALE GENOMIC DNA]</scope>
    <source>
        <strain evidence="2 3">DSM 1361</strain>
    </source>
</reference>
<gene>
    <name evidence="2" type="ORF">SAMN02910344_00382</name>
</gene>
<dbReference type="RefSeq" id="WP_093140479.1">
    <property type="nucleotide sequence ID" value="NZ_FOXF01000004.1"/>
</dbReference>
<keyword evidence="3" id="KW-1185">Reference proteome</keyword>
<dbReference type="Proteomes" id="UP000243745">
    <property type="component" value="Unassembled WGS sequence"/>
</dbReference>
<organism evidence="2 3">
    <name type="scientific">Ruminobacter amylophilus</name>
    <dbReference type="NCBI Taxonomy" id="867"/>
    <lineage>
        <taxon>Bacteria</taxon>
        <taxon>Pseudomonadati</taxon>
        <taxon>Pseudomonadota</taxon>
        <taxon>Gammaproteobacteria</taxon>
        <taxon>Aeromonadales</taxon>
        <taxon>Succinivibrionaceae</taxon>
        <taxon>Ruminobacter</taxon>
    </lineage>
</organism>
<accession>A0A662ZI65</accession>
<dbReference type="AlphaFoldDB" id="A0A662ZI65"/>
<sequence length="102" mass="11317">MILVLSMLIFGLISTIGYILDRSGRFRISALCYMFYGSMLMWSVDLYTELKEDGLEALAMNPGDVIDDLLLSASVTVLALAVWGVINAWHAFRKPARITEAA</sequence>
<proteinExistence type="predicted"/>
<evidence type="ECO:0000256" key="1">
    <source>
        <dbReference type="SAM" id="Phobius"/>
    </source>
</evidence>
<keyword evidence="1" id="KW-1133">Transmembrane helix</keyword>
<keyword evidence="1" id="KW-0812">Transmembrane</keyword>
<dbReference type="EMBL" id="FOXF01000004">
    <property type="protein sequence ID" value="SFP07684.1"/>
    <property type="molecule type" value="Genomic_DNA"/>
</dbReference>
<protein>
    <submittedName>
        <fullName evidence="2">Uncharacterized protein</fullName>
    </submittedName>
</protein>
<dbReference type="OrthoDB" id="1770912at2"/>
<feature type="transmembrane region" description="Helical" evidence="1">
    <location>
        <begin position="27"/>
        <end position="48"/>
    </location>
</feature>
<feature type="transmembrane region" description="Helical" evidence="1">
    <location>
        <begin position="69"/>
        <end position="92"/>
    </location>
</feature>
<name>A0A662ZI65_9GAMM</name>
<evidence type="ECO:0000313" key="3">
    <source>
        <dbReference type="Proteomes" id="UP000243745"/>
    </source>
</evidence>